<proteinExistence type="predicted"/>
<gene>
    <name evidence="2" type="ORF">Apa02nite_097320</name>
</gene>
<keyword evidence="3" id="KW-1185">Reference proteome</keyword>
<dbReference type="EMBL" id="BOMS01000183">
    <property type="protein sequence ID" value="GIE73624.1"/>
    <property type="molecule type" value="Genomic_DNA"/>
</dbReference>
<name>A0ABQ4BSG2_9ACTN</name>
<dbReference type="Gene3D" id="3.40.630.30">
    <property type="match status" value="1"/>
</dbReference>
<feature type="domain" description="N-acetyltransferase" evidence="1">
    <location>
        <begin position="130"/>
        <end position="268"/>
    </location>
</feature>
<dbReference type="SUPFAM" id="SSF55729">
    <property type="entry name" value="Acyl-CoA N-acyltransferases (Nat)"/>
    <property type="match status" value="1"/>
</dbReference>
<dbReference type="InterPro" id="IPR016181">
    <property type="entry name" value="Acyl_CoA_acyltransferase"/>
</dbReference>
<evidence type="ECO:0000313" key="2">
    <source>
        <dbReference type="EMBL" id="GIE73624.1"/>
    </source>
</evidence>
<evidence type="ECO:0000313" key="3">
    <source>
        <dbReference type="Proteomes" id="UP000624709"/>
    </source>
</evidence>
<dbReference type="Proteomes" id="UP000624709">
    <property type="component" value="Unassembled WGS sequence"/>
</dbReference>
<reference evidence="2 3" key="1">
    <citation type="submission" date="2021-01" db="EMBL/GenBank/DDBJ databases">
        <title>Whole genome shotgun sequence of Actinoplanes palleronii NBRC 14916.</title>
        <authorList>
            <person name="Komaki H."/>
            <person name="Tamura T."/>
        </authorList>
    </citation>
    <scope>NUCLEOTIDE SEQUENCE [LARGE SCALE GENOMIC DNA]</scope>
    <source>
        <strain evidence="2 3">NBRC 14916</strain>
    </source>
</reference>
<organism evidence="2 3">
    <name type="scientific">Actinoplanes palleronii</name>
    <dbReference type="NCBI Taxonomy" id="113570"/>
    <lineage>
        <taxon>Bacteria</taxon>
        <taxon>Bacillati</taxon>
        <taxon>Actinomycetota</taxon>
        <taxon>Actinomycetes</taxon>
        <taxon>Micromonosporales</taxon>
        <taxon>Micromonosporaceae</taxon>
        <taxon>Actinoplanes</taxon>
    </lineage>
</organism>
<dbReference type="InterPro" id="IPR000182">
    <property type="entry name" value="GNAT_dom"/>
</dbReference>
<comment type="caution">
    <text evidence="2">The sequence shown here is derived from an EMBL/GenBank/DDBJ whole genome shotgun (WGS) entry which is preliminary data.</text>
</comment>
<dbReference type="RefSeq" id="WP_203831184.1">
    <property type="nucleotide sequence ID" value="NZ_BAAATY010000071.1"/>
</dbReference>
<dbReference type="Pfam" id="PF00583">
    <property type="entry name" value="Acetyltransf_1"/>
    <property type="match status" value="1"/>
</dbReference>
<dbReference type="PROSITE" id="PS51186">
    <property type="entry name" value="GNAT"/>
    <property type="match status" value="1"/>
</dbReference>
<evidence type="ECO:0000259" key="1">
    <source>
        <dbReference type="PROSITE" id="PS51186"/>
    </source>
</evidence>
<accession>A0ABQ4BSG2</accession>
<protein>
    <recommendedName>
        <fullName evidence="1">N-acetyltransferase domain-containing protein</fullName>
    </recommendedName>
</protein>
<sequence>MIDDIGAEQVEAAFMYDYETGMPEAARTRLGVSAARIGGGVAVAMAADPTTYWSKALGFGLTEPFTLDLFDEILDFYRGSGVKQAVLQLIPAVLPAGFAEAAAVRGVERGTTWIKLGGDPARVAATATDLRIGPVPAEQAEAFAGTVLDTFGMPAGDLTTMLASTVGRPGWQPYAAWDGDLIVAGGNLYLHDGGAGLNAAATRAEYRRRGAQGALIAARAAAAADAGCTRVYAETGKPAPHAHNPSLANMLKAGLTPLYERENWLWRR</sequence>